<evidence type="ECO:0000313" key="6">
    <source>
        <dbReference type="Proteomes" id="UP000834106"/>
    </source>
</evidence>
<gene>
    <name evidence="5" type="ORF">FPE_LOCUS23028</name>
</gene>
<dbReference type="Gene3D" id="3.90.1720.30">
    <property type="entry name" value="PPPDE domains"/>
    <property type="match status" value="1"/>
</dbReference>
<dbReference type="PROSITE" id="PS51858">
    <property type="entry name" value="PPPDE"/>
    <property type="match status" value="1"/>
</dbReference>
<evidence type="ECO:0000256" key="2">
    <source>
        <dbReference type="ARBA" id="ARBA00022670"/>
    </source>
</evidence>
<feature type="domain" description="PPPDE" evidence="4">
    <location>
        <begin position="2"/>
        <end position="146"/>
    </location>
</feature>
<evidence type="ECO:0000259" key="4">
    <source>
        <dbReference type="PROSITE" id="PS51858"/>
    </source>
</evidence>
<keyword evidence="6" id="KW-1185">Reference proteome</keyword>
<evidence type="ECO:0000256" key="3">
    <source>
        <dbReference type="ARBA" id="ARBA00022801"/>
    </source>
</evidence>
<dbReference type="AlphaFoldDB" id="A0AAD1ZTW9"/>
<dbReference type="GO" id="GO:0101005">
    <property type="term" value="F:deubiquitinase activity"/>
    <property type="evidence" value="ECO:0007669"/>
    <property type="project" value="TreeGrafter"/>
</dbReference>
<comment type="similarity">
    <text evidence="1">Belongs to the DeSI family.</text>
</comment>
<evidence type="ECO:0000313" key="5">
    <source>
        <dbReference type="EMBL" id="CAI9775598.1"/>
    </source>
</evidence>
<reference evidence="5" key="1">
    <citation type="submission" date="2023-05" db="EMBL/GenBank/DDBJ databases">
        <authorList>
            <person name="Huff M."/>
        </authorList>
    </citation>
    <scope>NUCLEOTIDE SEQUENCE</scope>
</reference>
<accession>A0AAD1ZTW9</accession>
<keyword evidence="3" id="KW-0378">Hydrolase</keyword>
<dbReference type="GO" id="GO:0006508">
    <property type="term" value="P:proteolysis"/>
    <property type="evidence" value="ECO:0007669"/>
    <property type="project" value="UniProtKB-KW"/>
</dbReference>
<dbReference type="GO" id="GO:0016579">
    <property type="term" value="P:protein deubiquitination"/>
    <property type="evidence" value="ECO:0007669"/>
    <property type="project" value="TreeGrafter"/>
</dbReference>
<proteinExistence type="inferred from homology"/>
<dbReference type="EMBL" id="OU503049">
    <property type="protein sequence ID" value="CAI9775598.1"/>
    <property type="molecule type" value="Genomic_DNA"/>
</dbReference>
<keyword evidence="2" id="KW-0645">Protease</keyword>
<evidence type="ECO:0000256" key="1">
    <source>
        <dbReference type="ARBA" id="ARBA00008140"/>
    </source>
</evidence>
<dbReference type="Pfam" id="PF05903">
    <property type="entry name" value="Peptidase_C97"/>
    <property type="match status" value="1"/>
</dbReference>
<dbReference type="Proteomes" id="UP000834106">
    <property type="component" value="Chromosome 14"/>
</dbReference>
<dbReference type="SMART" id="SM01179">
    <property type="entry name" value="DUF862"/>
    <property type="match status" value="1"/>
</dbReference>
<dbReference type="InterPro" id="IPR008580">
    <property type="entry name" value="PPPDE_dom"/>
</dbReference>
<sequence>MAEVILHVYDVTINSSSGNETLNYALVQLNNVCKEVIPMGGVFHTAVQIYGDEEWGYWQCDKGSGVYSCPAGKNLTYTHRERIALGRTNLSATKVSQILKELSQEWPGSKYDLLARNCNHFCNELLQRLGVPKLPAWVNRFADVGDTACEALRTLHKTKDEMLAAGKEAYKNAINTAIKTPKSLISLSKGSRLRTEQFKPNFIAGRIAGPDEETSKK</sequence>
<organism evidence="5 6">
    <name type="scientific">Fraxinus pennsylvanica</name>
    <dbReference type="NCBI Taxonomy" id="56036"/>
    <lineage>
        <taxon>Eukaryota</taxon>
        <taxon>Viridiplantae</taxon>
        <taxon>Streptophyta</taxon>
        <taxon>Embryophyta</taxon>
        <taxon>Tracheophyta</taxon>
        <taxon>Spermatophyta</taxon>
        <taxon>Magnoliopsida</taxon>
        <taxon>eudicotyledons</taxon>
        <taxon>Gunneridae</taxon>
        <taxon>Pentapetalae</taxon>
        <taxon>asterids</taxon>
        <taxon>lamiids</taxon>
        <taxon>Lamiales</taxon>
        <taxon>Oleaceae</taxon>
        <taxon>Oleeae</taxon>
        <taxon>Fraxinus</taxon>
    </lineage>
</organism>
<name>A0AAD1ZTW9_9LAMI</name>
<dbReference type="PANTHER" id="PTHR12378">
    <property type="entry name" value="DESUMOYLATING ISOPEPTIDASE"/>
    <property type="match status" value="1"/>
</dbReference>
<protein>
    <recommendedName>
        <fullName evidence="4">PPPDE domain-containing protein</fullName>
    </recommendedName>
</protein>
<dbReference type="InterPro" id="IPR042266">
    <property type="entry name" value="PPPDE_sf"/>
</dbReference>
<dbReference type="PANTHER" id="PTHR12378:SF44">
    <property type="entry name" value="PPPDE DOMAIN-CONTAINING PROTEIN"/>
    <property type="match status" value="1"/>
</dbReference>